<dbReference type="EC" id="2.3.2.30" evidence="7"/>
<dbReference type="AlphaFoldDB" id="A0A916W1E1"/>
<comment type="similarity">
    <text evidence="6">Belongs to the acetyltransferase family. OlsB subfamily.</text>
</comment>
<dbReference type="GO" id="GO:0006629">
    <property type="term" value="P:lipid metabolic process"/>
    <property type="evidence" value="ECO:0007669"/>
    <property type="project" value="UniProtKB-KW"/>
</dbReference>
<evidence type="ECO:0000313" key="11">
    <source>
        <dbReference type="EMBL" id="GGA58398.1"/>
    </source>
</evidence>
<evidence type="ECO:0000256" key="2">
    <source>
        <dbReference type="ARBA" id="ARBA00022516"/>
    </source>
</evidence>
<keyword evidence="12" id="KW-1185">Reference proteome</keyword>
<comment type="pathway">
    <text evidence="1">Lipid metabolism.</text>
</comment>
<evidence type="ECO:0000256" key="8">
    <source>
        <dbReference type="ARBA" id="ARBA00039866"/>
    </source>
</evidence>
<dbReference type="SUPFAM" id="SSF55729">
    <property type="entry name" value="Acyl-CoA N-acyltransferases (Nat)"/>
    <property type="match status" value="1"/>
</dbReference>
<reference evidence="11" key="2">
    <citation type="submission" date="2020-09" db="EMBL/GenBank/DDBJ databases">
        <authorList>
            <person name="Sun Q."/>
            <person name="Zhou Y."/>
        </authorList>
    </citation>
    <scope>NUCLEOTIDE SEQUENCE</scope>
    <source>
        <strain evidence="11">CGMCC 1.15320</strain>
    </source>
</reference>
<comment type="function">
    <text evidence="9">Catalyzes the first step in the biosynthesis of ornithine lipids, which are phosphorus-free membrane lipids. Catalyzes the 3-hydroxyacyl-acyl carrier protein-dependent acylation of ornithine to form lyso-ornithine lipid (LOL).</text>
</comment>
<dbReference type="PANTHER" id="PTHR37323">
    <property type="entry name" value="GCN5-RELATED N-ACETYLTRANSFERASE"/>
    <property type="match status" value="1"/>
</dbReference>
<protein>
    <recommendedName>
        <fullName evidence="8">L-ornithine N(alpha)-acyltransferase</fullName>
        <ecNumber evidence="7">2.3.2.30</ecNumber>
    </recommendedName>
</protein>
<evidence type="ECO:0000256" key="1">
    <source>
        <dbReference type="ARBA" id="ARBA00005189"/>
    </source>
</evidence>
<dbReference type="InterPro" id="IPR052351">
    <property type="entry name" value="Ornithine_N-alpha-AT"/>
</dbReference>
<keyword evidence="4" id="KW-0443">Lipid metabolism</keyword>
<evidence type="ECO:0000313" key="12">
    <source>
        <dbReference type="Proteomes" id="UP000636264"/>
    </source>
</evidence>
<gene>
    <name evidence="11" type="ORF">GCM10011385_10030</name>
</gene>
<sequence>MGHSGRETLTVSSVQLDGNTRGRDAAVAAEYPVASVPTGADGVLLGRIGSLEVRLAQSAADVAAAQAIRFDVFVRELGACTSRSFTEDRDADDFDEICDHLLVVDTAAGEGGAIVGTYRLLPQERATRGFYSDSEFELTELVARHPGRRFLELGRSCVLPDYRSKRTIELLWQGIWSYCRRNSIDVMVGCASFHGIEPVEHAQALSLLAHNFQTENEWHVRARCDRFSEMKLLRQDELEPKAALTAMPPLIKGYLRLGAKFGEGCVVDTEFETTDVLVVLPVENIPSRYIEYYTSGPEAGEIL</sequence>
<dbReference type="InterPro" id="IPR016181">
    <property type="entry name" value="Acyl_CoA_acyltransferase"/>
</dbReference>
<keyword evidence="5" id="KW-0012">Acyltransferase</keyword>
<name>A0A916W1E1_9HYPH</name>
<proteinExistence type="inferred from homology"/>
<evidence type="ECO:0000256" key="10">
    <source>
        <dbReference type="ARBA" id="ARBA00047785"/>
    </source>
</evidence>
<organism evidence="11 12">
    <name type="scientific">Nitratireductor aestuarii</name>
    <dbReference type="NCBI Taxonomy" id="1735103"/>
    <lineage>
        <taxon>Bacteria</taxon>
        <taxon>Pseudomonadati</taxon>
        <taxon>Pseudomonadota</taxon>
        <taxon>Alphaproteobacteria</taxon>
        <taxon>Hyphomicrobiales</taxon>
        <taxon>Phyllobacteriaceae</taxon>
        <taxon>Nitratireductor</taxon>
    </lineage>
</organism>
<accession>A0A916W1E1</accession>
<comment type="catalytic activity">
    <reaction evidence="10">
        <text>a (3R)-hydroxyacyl-[ACP] + L-ornithine = a lyso-ornithine lipid + holo-[ACP] + H(+)</text>
        <dbReference type="Rhea" id="RHEA:20633"/>
        <dbReference type="Rhea" id="RHEA-COMP:9685"/>
        <dbReference type="Rhea" id="RHEA-COMP:9945"/>
        <dbReference type="ChEBI" id="CHEBI:15378"/>
        <dbReference type="ChEBI" id="CHEBI:46911"/>
        <dbReference type="ChEBI" id="CHEBI:64479"/>
        <dbReference type="ChEBI" id="CHEBI:78827"/>
        <dbReference type="ChEBI" id="CHEBI:138482"/>
        <dbReference type="EC" id="2.3.2.30"/>
    </reaction>
    <physiologicalReaction direction="left-to-right" evidence="10">
        <dbReference type="Rhea" id="RHEA:20634"/>
    </physiologicalReaction>
</comment>
<dbReference type="Pfam" id="PF13444">
    <property type="entry name" value="Acetyltransf_5"/>
    <property type="match status" value="1"/>
</dbReference>
<evidence type="ECO:0000256" key="4">
    <source>
        <dbReference type="ARBA" id="ARBA00023098"/>
    </source>
</evidence>
<dbReference type="Proteomes" id="UP000636264">
    <property type="component" value="Unassembled WGS sequence"/>
</dbReference>
<dbReference type="Gene3D" id="3.40.630.30">
    <property type="match status" value="1"/>
</dbReference>
<reference evidence="11" key="1">
    <citation type="journal article" date="2014" name="Int. J. Syst. Evol. Microbiol.">
        <title>Complete genome sequence of Corynebacterium casei LMG S-19264T (=DSM 44701T), isolated from a smear-ripened cheese.</title>
        <authorList>
            <consortium name="US DOE Joint Genome Institute (JGI-PGF)"/>
            <person name="Walter F."/>
            <person name="Albersmeier A."/>
            <person name="Kalinowski J."/>
            <person name="Ruckert C."/>
        </authorList>
    </citation>
    <scope>NUCLEOTIDE SEQUENCE</scope>
    <source>
        <strain evidence="11">CGMCC 1.15320</strain>
    </source>
</reference>
<evidence type="ECO:0000256" key="7">
    <source>
        <dbReference type="ARBA" id="ARBA00039058"/>
    </source>
</evidence>
<evidence type="ECO:0000256" key="3">
    <source>
        <dbReference type="ARBA" id="ARBA00022679"/>
    </source>
</evidence>
<dbReference type="EMBL" id="BMIF01000002">
    <property type="protein sequence ID" value="GGA58398.1"/>
    <property type="molecule type" value="Genomic_DNA"/>
</dbReference>
<evidence type="ECO:0000256" key="9">
    <source>
        <dbReference type="ARBA" id="ARBA00045724"/>
    </source>
</evidence>
<evidence type="ECO:0000256" key="6">
    <source>
        <dbReference type="ARBA" id="ARBA00038095"/>
    </source>
</evidence>
<comment type="caution">
    <text evidence="11">The sequence shown here is derived from an EMBL/GenBank/DDBJ whole genome shotgun (WGS) entry which is preliminary data.</text>
</comment>
<keyword evidence="3" id="KW-0808">Transferase</keyword>
<dbReference type="GO" id="GO:0043810">
    <property type="term" value="F:ornithine-acyl [acyl carrier protein] N-acyltransferase activity"/>
    <property type="evidence" value="ECO:0007669"/>
    <property type="project" value="UniProtKB-EC"/>
</dbReference>
<keyword evidence="2" id="KW-0444">Lipid biosynthesis</keyword>
<evidence type="ECO:0000256" key="5">
    <source>
        <dbReference type="ARBA" id="ARBA00023315"/>
    </source>
</evidence>
<dbReference type="PANTHER" id="PTHR37323:SF1">
    <property type="entry name" value="L-ORNITHINE N(ALPHA)-ACYLTRANSFERASE"/>
    <property type="match status" value="1"/>
</dbReference>